<evidence type="ECO:0000313" key="3">
    <source>
        <dbReference type="Proteomes" id="UP000238825"/>
    </source>
</evidence>
<dbReference type="GeneID" id="48276624"/>
<evidence type="ECO:0000313" key="1">
    <source>
        <dbReference type="EMBL" id="AVK96661.1"/>
    </source>
</evidence>
<name>A0A2S0K006_LYSSH</name>
<reference evidence="1 3" key="1">
    <citation type="submission" date="2017-03" db="EMBL/GenBank/DDBJ databases">
        <title>The whole genome sequencing and assembly of Lysinibacillus sphaericus DSM 28T strain.</title>
        <authorList>
            <person name="Lee Y.-J."/>
            <person name="Yi H."/>
            <person name="Bahn Y.-S."/>
            <person name="Kim J.F."/>
            <person name="Lee D.-W."/>
        </authorList>
    </citation>
    <scope>NUCLEOTIDE SEQUENCE [LARGE SCALE GENOMIC DNA]</scope>
    <source>
        <strain evidence="1 3">DSM 28</strain>
    </source>
</reference>
<evidence type="ECO:0000313" key="4">
    <source>
        <dbReference type="Proteomes" id="UP000255295"/>
    </source>
</evidence>
<gene>
    <name evidence="1" type="ORF">LS41612_10460</name>
    <name evidence="2" type="ORF">NCTC10338_02639</name>
</gene>
<dbReference type="RefSeq" id="WP_024364903.1">
    <property type="nucleotide sequence ID" value="NZ_BJNS01000048.1"/>
</dbReference>
<dbReference type="Proteomes" id="UP000238825">
    <property type="component" value="Chromosome"/>
</dbReference>
<sequence>MGNVNIYEIIGFSIDPIYEALTKLMVDEEIVIGKYTIRKTPKFYEIENINLHECFKEKEHCYQFLCNLLIIK</sequence>
<organism evidence="1 3">
    <name type="scientific">Lysinibacillus sphaericus</name>
    <name type="common">Bacillus sphaericus</name>
    <dbReference type="NCBI Taxonomy" id="1421"/>
    <lineage>
        <taxon>Bacteria</taxon>
        <taxon>Bacillati</taxon>
        <taxon>Bacillota</taxon>
        <taxon>Bacilli</taxon>
        <taxon>Bacillales</taxon>
        <taxon>Bacillaceae</taxon>
        <taxon>Lysinibacillus</taxon>
    </lineage>
</organism>
<dbReference type="AlphaFoldDB" id="A0A2S0K006"/>
<reference evidence="2 4" key="2">
    <citation type="submission" date="2018-06" db="EMBL/GenBank/DDBJ databases">
        <authorList>
            <consortium name="Pathogen Informatics"/>
            <person name="Doyle S."/>
        </authorList>
    </citation>
    <scope>NUCLEOTIDE SEQUENCE [LARGE SCALE GENOMIC DNA]</scope>
    <source>
        <strain evidence="2 4">NCTC10338</strain>
    </source>
</reference>
<protein>
    <submittedName>
        <fullName evidence="1">Uncharacterized protein</fullName>
    </submittedName>
</protein>
<accession>A0A2S0K006</accession>
<dbReference type="Proteomes" id="UP000255295">
    <property type="component" value="Unassembled WGS sequence"/>
</dbReference>
<evidence type="ECO:0000313" key="2">
    <source>
        <dbReference type="EMBL" id="SUV17536.1"/>
    </source>
</evidence>
<dbReference type="EMBL" id="UFSZ01000001">
    <property type="protein sequence ID" value="SUV17536.1"/>
    <property type="molecule type" value="Genomic_DNA"/>
</dbReference>
<proteinExistence type="predicted"/>
<dbReference type="EMBL" id="CP019980">
    <property type="protein sequence ID" value="AVK96661.1"/>
    <property type="molecule type" value="Genomic_DNA"/>
</dbReference>